<dbReference type="EMBL" id="BTSY01000002">
    <property type="protein sequence ID" value="GMT14002.1"/>
    <property type="molecule type" value="Genomic_DNA"/>
</dbReference>
<dbReference type="Proteomes" id="UP001432322">
    <property type="component" value="Unassembled WGS sequence"/>
</dbReference>
<sequence length="66" mass="7640">LIRSIRALRVSIAPILAQHAPSAHRACEQIRPAMINRKITLFNQEVRGSEVEIIFMKIGFWKLRED</sequence>
<dbReference type="AlphaFoldDB" id="A0AAV5V342"/>
<comment type="caution">
    <text evidence="1">The sequence shown here is derived from an EMBL/GenBank/DDBJ whole genome shotgun (WGS) entry which is preliminary data.</text>
</comment>
<evidence type="ECO:0000313" key="2">
    <source>
        <dbReference type="Proteomes" id="UP001432322"/>
    </source>
</evidence>
<feature type="non-terminal residue" evidence="1">
    <location>
        <position position="66"/>
    </location>
</feature>
<name>A0AAV5V342_9BILA</name>
<protein>
    <submittedName>
        <fullName evidence="1">Uncharacterized protein</fullName>
    </submittedName>
</protein>
<accession>A0AAV5V342</accession>
<gene>
    <name evidence="1" type="ORF">PFISCL1PPCAC_5299</name>
</gene>
<evidence type="ECO:0000313" key="1">
    <source>
        <dbReference type="EMBL" id="GMT14002.1"/>
    </source>
</evidence>
<keyword evidence="2" id="KW-1185">Reference proteome</keyword>
<feature type="non-terminal residue" evidence="1">
    <location>
        <position position="1"/>
    </location>
</feature>
<organism evidence="1 2">
    <name type="scientific">Pristionchus fissidentatus</name>
    <dbReference type="NCBI Taxonomy" id="1538716"/>
    <lineage>
        <taxon>Eukaryota</taxon>
        <taxon>Metazoa</taxon>
        <taxon>Ecdysozoa</taxon>
        <taxon>Nematoda</taxon>
        <taxon>Chromadorea</taxon>
        <taxon>Rhabditida</taxon>
        <taxon>Rhabditina</taxon>
        <taxon>Diplogasteromorpha</taxon>
        <taxon>Diplogasteroidea</taxon>
        <taxon>Neodiplogasteridae</taxon>
        <taxon>Pristionchus</taxon>
    </lineage>
</organism>
<reference evidence="1" key="1">
    <citation type="submission" date="2023-10" db="EMBL/GenBank/DDBJ databases">
        <title>Genome assembly of Pristionchus species.</title>
        <authorList>
            <person name="Yoshida K."/>
            <person name="Sommer R.J."/>
        </authorList>
    </citation>
    <scope>NUCLEOTIDE SEQUENCE</scope>
    <source>
        <strain evidence="1">RS5133</strain>
    </source>
</reference>
<proteinExistence type="predicted"/>